<accession>A0A179FFB7</accession>
<proteinExistence type="predicted"/>
<keyword evidence="2" id="KW-1185">Reference proteome</keyword>
<name>A0A179FFB7_METCM</name>
<sequence length="69" mass="8413">MEVPCKLWEPYTIKQEVMRYMPRREQKDGDGRRWMKKSAMSLLRVVLGVLVVYTRQERQDRDWIQRQGG</sequence>
<dbReference type="Proteomes" id="UP000078397">
    <property type="component" value="Unassembled WGS sequence"/>
</dbReference>
<dbReference type="RefSeq" id="XP_018141411.1">
    <property type="nucleotide sequence ID" value="XM_018293911.1"/>
</dbReference>
<dbReference type="GeneID" id="28857905"/>
<protein>
    <submittedName>
        <fullName evidence="1">Uncharacterized protein</fullName>
    </submittedName>
</protein>
<evidence type="ECO:0000313" key="2">
    <source>
        <dbReference type="Proteomes" id="UP000078397"/>
    </source>
</evidence>
<gene>
    <name evidence="1" type="ORF">VFPPC_16158</name>
</gene>
<evidence type="ECO:0000313" key="1">
    <source>
        <dbReference type="EMBL" id="OAQ64097.1"/>
    </source>
</evidence>
<reference evidence="1 2" key="1">
    <citation type="journal article" date="2016" name="PLoS Pathog.">
        <title>Biosynthesis of antibiotic leucinostatins in bio-control fungus Purpureocillium lilacinum and their inhibition on phytophthora revealed by genome mining.</title>
        <authorList>
            <person name="Wang G."/>
            <person name="Liu Z."/>
            <person name="Lin R."/>
            <person name="Li E."/>
            <person name="Mao Z."/>
            <person name="Ling J."/>
            <person name="Yang Y."/>
            <person name="Yin W.B."/>
            <person name="Xie B."/>
        </authorList>
    </citation>
    <scope>NUCLEOTIDE SEQUENCE [LARGE SCALE GENOMIC DNA]</scope>
    <source>
        <strain evidence="1">170</strain>
    </source>
</reference>
<dbReference type="AlphaFoldDB" id="A0A179FFB7"/>
<organism evidence="1 2">
    <name type="scientific">Pochonia chlamydosporia 170</name>
    <dbReference type="NCBI Taxonomy" id="1380566"/>
    <lineage>
        <taxon>Eukaryota</taxon>
        <taxon>Fungi</taxon>
        <taxon>Dikarya</taxon>
        <taxon>Ascomycota</taxon>
        <taxon>Pezizomycotina</taxon>
        <taxon>Sordariomycetes</taxon>
        <taxon>Hypocreomycetidae</taxon>
        <taxon>Hypocreales</taxon>
        <taxon>Clavicipitaceae</taxon>
        <taxon>Pochonia</taxon>
    </lineage>
</organism>
<dbReference type="EMBL" id="LSBJ02000005">
    <property type="protein sequence ID" value="OAQ64097.1"/>
    <property type="molecule type" value="Genomic_DNA"/>
</dbReference>
<comment type="caution">
    <text evidence="1">The sequence shown here is derived from an EMBL/GenBank/DDBJ whole genome shotgun (WGS) entry which is preliminary data.</text>
</comment>
<dbReference type="KEGG" id="pchm:VFPPC_16158"/>